<name>A0ABV7FPI5_9ALTE</name>
<sequence length="241" mass="27015">MQKESVELLDNIRHKDVTVDNNLFDIPANHVNTVYIVMTELANLVHEYPIFITKQPNSEAFGLNALLGLHPGENLYLQNGQWDARYLPLDILRKPFQAVLAKQDDFSQGNIAIDLSSPQVTSKKGEALYDESGQATPYLERIKQTFTQLMGAMDYTNKRLQRMAELGLIQAITLQFDDISGEKTSLNGLHSINKDALAALSGSELEEAHKDGILQICHLIMSSGAHVQKLINWSKQKEQVK</sequence>
<gene>
    <name evidence="1" type="ORF">ACFOHL_11465</name>
</gene>
<accession>A0ABV7FPI5</accession>
<protein>
    <submittedName>
        <fullName evidence="1">SapC family protein</fullName>
    </submittedName>
</protein>
<keyword evidence="2" id="KW-1185">Reference proteome</keyword>
<reference evidence="2" key="1">
    <citation type="journal article" date="2019" name="Int. J. Syst. Evol. Microbiol.">
        <title>The Global Catalogue of Microorganisms (GCM) 10K type strain sequencing project: providing services to taxonomists for standard genome sequencing and annotation.</title>
        <authorList>
            <consortium name="The Broad Institute Genomics Platform"/>
            <consortium name="The Broad Institute Genome Sequencing Center for Infectious Disease"/>
            <person name="Wu L."/>
            <person name="Ma J."/>
        </authorList>
    </citation>
    <scope>NUCLEOTIDE SEQUENCE [LARGE SCALE GENOMIC DNA]</scope>
    <source>
        <strain evidence="2">KCTC 52473</strain>
    </source>
</reference>
<organism evidence="1 2">
    <name type="scientific">Agaribacter flavus</name>
    <dbReference type="NCBI Taxonomy" id="1902781"/>
    <lineage>
        <taxon>Bacteria</taxon>
        <taxon>Pseudomonadati</taxon>
        <taxon>Pseudomonadota</taxon>
        <taxon>Gammaproteobacteria</taxon>
        <taxon>Alteromonadales</taxon>
        <taxon>Alteromonadaceae</taxon>
        <taxon>Agaribacter</taxon>
    </lineage>
</organism>
<dbReference type="Proteomes" id="UP001595478">
    <property type="component" value="Unassembled WGS sequence"/>
</dbReference>
<dbReference type="EMBL" id="JBHRSW010000018">
    <property type="protein sequence ID" value="MFC3122238.1"/>
    <property type="molecule type" value="Genomic_DNA"/>
</dbReference>
<evidence type="ECO:0000313" key="2">
    <source>
        <dbReference type="Proteomes" id="UP001595478"/>
    </source>
</evidence>
<dbReference type="Pfam" id="PF07277">
    <property type="entry name" value="SapC"/>
    <property type="match status" value="1"/>
</dbReference>
<proteinExistence type="predicted"/>
<dbReference type="RefSeq" id="WP_376920371.1">
    <property type="nucleotide sequence ID" value="NZ_JBHRSW010000018.1"/>
</dbReference>
<comment type="caution">
    <text evidence="1">The sequence shown here is derived from an EMBL/GenBank/DDBJ whole genome shotgun (WGS) entry which is preliminary data.</text>
</comment>
<dbReference type="InterPro" id="IPR010836">
    <property type="entry name" value="SapC"/>
</dbReference>
<evidence type="ECO:0000313" key="1">
    <source>
        <dbReference type="EMBL" id="MFC3122238.1"/>
    </source>
</evidence>